<keyword evidence="8" id="KW-0808">Transferase</keyword>
<evidence type="ECO:0000256" key="5">
    <source>
        <dbReference type="RuleBase" id="RU000304"/>
    </source>
</evidence>
<dbReference type="AlphaFoldDB" id="A0A9P8S1E3"/>
<evidence type="ECO:0000256" key="2">
    <source>
        <dbReference type="ARBA" id="ARBA00022741"/>
    </source>
</evidence>
<dbReference type="RefSeq" id="XP_067767395.1">
    <property type="nucleotide sequence ID" value="XM_067906078.1"/>
</dbReference>
<dbReference type="PROSITE" id="PS00108">
    <property type="entry name" value="PROTEIN_KINASE_ST"/>
    <property type="match status" value="1"/>
</dbReference>
<dbReference type="PROSITE" id="PS50011">
    <property type="entry name" value="PROTEIN_KINASE_DOM"/>
    <property type="match status" value="1"/>
</dbReference>
<dbReference type="EMBL" id="AUWU02000002">
    <property type="protein sequence ID" value="KAH0576622.1"/>
    <property type="molecule type" value="Genomic_DNA"/>
</dbReference>
<dbReference type="SMART" id="SM00220">
    <property type="entry name" value="S_TKc"/>
    <property type="match status" value="1"/>
</dbReference>
<name>A0A9P8S1E3_9EUKA</name>
<gene>
    <name evidence="8" type="ORF">SS50377_22186</name>
</gene>
<dbReference type="PANTHER" id="PTHR44167">
    <property type="entry name" value="OVARIAN-SPECIFIC SERINE/THREONINE-PROTEIN KINASE LOK-RELATED"/>
    <property type="match status" value="1"/>
</dbReference>
<dbReference type="PRINTS" id="PR00109">
    <property type="entry name" value="TYRKINASE"/>
</dbReference>
<dbReference type="InterPro" id="IPR000719">
    <property type="entry name" value="Prot_kinase_dom"/>
</dbReference>
<keyword evidence="1 5" id="KW-0723">Serine/threonine-protein kinase</keyword>
<keyword evidence="8" id="KW-0418">Kinase</keyword>
<reference evidence="8 9" key="1">
    <citation type="journal article" date="2014" name="PLoS Genet.">
        <title>The Genome of Spironucleus salmonicida Highlights a Fish Pathogen Adapted to Fluctuating Environments.</title>
        <authorList>
            <person name="Xu F."/>
            <person name="Jerlstrom-Hultqvist J."/>
            <person name="Einarsson E."/>
            <person name="Astvaldsson A."/>
            <person name="Svard S.G."/>
            <person name="Andersson J.O."/>
        </authorList>
    </citation>
    <scope>NUCLEOTIDE SEQUENCE [LARGE SCALE GENOMIC DNA]</scope>
    <source>
        <strain evidence="8 9">ATCC 50377</strain>
    </source>
</reference>
<organism evidence="8 9">
    <name type="scientific">Spironucleus salmonicida</name>
    <dbReference type="NCBI Taxonomy" id="348837"/>
    <lineage>
        <taxon>Eukaryota</taxon>
        <taxon>Metamonada</taxon>
        <taxon>Diplomonadida</taxon>
        <taxon>Hexamitidae</taxon>
        <taxon>Hexamitinae</taxon>
        <taxon>Spironucleus</taxon>
    </lineage>
</organism>
<dbReference type="InterPro" id="IPR017441">
    <property type="entry name" value="Protein_kinase_ATP_BS"/>
</dbReference>
<dbReference type="KEGG" id="ssao:94296209"/>
<accession>A0A9P8S1E3</accession>
<keyword evidence="9" id="KW-1185">Reference proteome</keyword>
<dbReference type="GO" id="GO:0005737">
    <property type="term" value="C:cytoplasm"/>
    <property type="evidence" value="ECO:0007669"/>
    <property type="project" value="TreeGrafter"/>
</dbReference>
<dbReference type="PANTHER" id="PTHR44167:SF24">
    <property type="entry name" value="SERINE_THREONINE-PROTEIN KINASE CHK2"/>
    <property type="match status" value="1"/>
</dbReference>
<dbReference type="Proteomes" id="UP000018208">
    <property type="component" value="Unassembled WGS sequence"/>
</dbReference>
<feature type="binding site" evidence="4">
    <location>
        <position position="58"/>
    </location>
    <ligand>
        <name>ATP</name>
        <dbReference type="ChEBI" id="CHEBI:30616"/>
    </ligand>
</feature>
<proteinExistence type="inferred from homology"/>
<dbReference type="Gene3D" id="1.10.510.10">
    <property type="entry name" value="Transferase(Phosphotransferase) domain 1"/>
    <property type="match status" value="1"/>
</dbReference>
<dbReference type="PROSITE" id="PS00107">
    <property type="entry name" value="PROTEIN_KINASE_ATP"/>
    <property type="match status" value="1"/>
</dbReference>
<keyword evidence="3 4" id="KW-0067">ATP-binding</keyword>
<dbReference type="Pfam" id="PF00069">
    <property type="entry name" value="Pkinase"/>
    <property type="match status" value="1"/>
</dbReference>
<evidence type="ECO:0000256" key="1">
    <source>
        <dbReference type="ARBA" id="ARBA00022527"/>
    </source>
</evidence>
<evidence type="ECO:0000259" key="7">
    <source>
        <dbReference type="PROSITE" id="PS50011"/>
    </source>
</evidence>
<keyword evidence="6" id="KW-0732">Signal</keyword>
<feature type="signal peptide" evidence="6">
    <location>
        <begin position="1"/>
        <end position="21"/>
    </location>
</feature>
<dbReference type="GeneID" id="94296209"/>
<dbReference type="OrthoDB" id="248923at2759"/>
<sequence>MNQIFLLILLLSIQNHQNKMSQSPFTSLSQFSNIEIIGKGTFGIVYKGQYENCLFALKRITTSKALSSNLHEAEILNQLKSPFVLKMYGQFFDQETQTLVIVTEFAEKGDLYDFLKRIQFNRAEKTHLDLILQIFIDIVVGIYYLQKQSIIHRDLKPQNILIFNDKQLGYRAKLSDFNLSKKLNSIIDKTSTQTGTPYFIAPEILRGSLYDYRVDVWSLGIMLYYIFSGKLPYQGNNKDELLACIIKGPPTELPPDVPQLFKSLISKMLKVNPEERIQLIKIIQFLPFQEIVTQRVPLEFGQYLGIW</sequence>
<dbReference type="InterPro" id="IPR011009">
    <property type="entry name" value="Kinase-like_dom_sf"/>
</dbReference>
<evidence type="ECO:0000256" key="6">
    <source>
        <dbReference type="SAM" id="SignalP"/>
    </source>
</evidence>
<dbReference type="GO" id="GO:0004674">
    <property type="term" value="F:protein serine/threonine kinase activity"/>
    <property type="evidence" value="ECO:0007669"/>
    <property type="project" value="UniProtKB-KW"/>
</dbReference>
<comment type="caution">
    <text evidence="8">The sequence shown here is derived from an EMBL/GenBank/DDBJ whole genome shotgun (WGS) entry which is preliminary data.</text>
</comment>
<dbReference type="InterPro" id="IPR001245">
    <property type="entry name" value="Ser-Thr/Tyr_kinase_cat_dom"/>
</dbReference>
<evidence type="ECO:0000313" key="8">
    <source>
        <dbReference type="EMBL" id="KAH0576622.1"/>
    </source>
</evidence>
<feature type="chain" id="PRO_5040293377" evidence="6">
    <location>
        <begin position="22"/>
        <end position="307"/>
    </location>
</feature>
<dbReference type="InterPro" id="IPR008271">
    <property type="entry name" value="Ser/Thr_kinase_AS"/>
</dbReference>
<dbReference type="GO" id="GO:0005524">
    <property type="term" value="F:ATP binding"/>
    <property type="evidence" value="ECO:0007669"/>
    <property type="project" value="UniProtKB-UniRule"/>
</dbReference>
<evidence type="ECO:0000256" key="3">
    <source>
        <dbReference type="ARBA" id="ARBA00022840"/>
    </source>
</evidence>
<evidence type="ECO:0000313" key="9">
    <source>
        <dbReference type="Proteomes" id="UP000018208"/>
    </source>
</evidence>
<dbReference type="GO" id="GO:0044773">
    <property type="term" value="P:mitotic DNA damage checkpoint signaling"/>
    <property type="evidence" value="ECO:0007669"/>
    <property type="project" value="TreeGrafter"/>
</dbReference>
<dbReference type="PIRSF" id="PIRSF000654">
    <property type="entry name" value="Integrin-linked_kinase"/>
    <property type="match status" value="1"/>
</dbReference>
<feature type="domain" description="Protein kinase" evidence="7">
    <location>
        <begin position="31"/>
        <end position="289"/>
    </location>
</feature>
<comment type="similarity">
    <text evidence="5">Belongs to the protein kinase superfamily.</text>
</comment>
<evidence type="ECO:0000256" key="4">
    <source>
        <dbReference type="PROSITE-ProRule" id="PRU10141"/>
    </source>
</evidence>
<dbReference type="SUPFAM" id="SSF56112">
    <property type="entry name" value="Protein kinase-like (PK-like)"/>
    <property type="match status" value="1"/>
</dbReference>
<protein>
    <submittedName>
        <fullName evidence="8">Kinase</fullName>
    </submittedName>
</protein>
<keyword evidence="2 4" id="KW-0547">Nucleotide-binding</keyword>
<dbReference type="GO" id="GO:0005634">
    <property type="term" value="C:nucleus"/>
    <property type="evidence" value="ECO:0007669"/>
    <property type="project" value="TreeGrafter"/>
</dbReference>